<dbReference type="RefSeq" id="WP_244764115.1">
    <property type="nucleotide sequence ID" value="NZ_JALJCJ010000012.1"/>
</dbReference>
<accession>A0ABT8XMJ6</accession>
<dbReference type="Proteomes" id="UP001177080">
    <property type="component" value="Unassembled WGS sequence"/>
</dbReference>
<reference evidence="1" key="1">
    <citation type="submission" date="2022-04" db="EMBL/GenBank/DDBJ databases">
        <title>Shinella lacus sp. nov., a novel member of the genus Shinella from water.</title>
        <authorList>
            <person name="Deng Y."/>
        </authorList>
    </citation>
    <scope>NUCLEOTIDE SEQUENCE</scope>
    <source>
        <strain evidence="1">JCM 31239</strain>
    </source>
</reference>
<keyword evidence="2" id="KW-1185">Reference proteome</keyword>
<organism evidence="1 2">
    <name type="scientific">Shinella curvata</name>
    <dbReference type="NCBI Taxonomy" id="1817964"/>
    <lineage>
        <taxon>Bacteria</taxon>
        <taxon>Pseudomonadati</taxon>
        <taxon>Pseudomonadota</taxon>
        <taxon>Alphaproteobacteria</taxon>
        <taxon>Hyphomicrobiales</taxon>
        <taxon>Rhizobiaceae</taxon>
        <taxon>Shinella</taxon>
    </lineage>
</organism>
<proteinExistence type="predicted"/>
<evidence type="ECO:0000313" key="2">
    <source>
        <dbReference type="Proteomes" id="UP001177080"/>
    </source>
</evidence>
<evidence type="ECO:0000313" key="1">
    <source>
        <dbReference type="EMBL" id="MDO6124964.1"/>
    </source>
</evidence>
<comment type="caution">
    <text evidence="1">The sequence shown here is derived from an EMBL/GenBank/DDBJ whole genome shotgun (WGS) entry which is preliminary data.</text>
</comment>
<name>A0ABT8XMJ6_9HYPH</name>
<gene>
    <name evidence="1" type="ORF">GB928_027655</name>
</gene>
<dbReference type="EMBL" id="WHSC02000019">
    <property type="protein sequence ID" value="MDO6124964.1"/>
    <property type="molecule type" value="Genomic_DNA"/>
</dbReference>
<protein>
    <recommendedName>
        <fullName evidence="3">TnsA endonuclease-like protein</fullName>
    </recommendedName>
</protein>
<evidence type="ECO:0008006" key="3">
    <source>
        <dbReference type="Google" id="ProtNLM"/>
    </source>
</evidence>
<sequence length="270" mass="30339">MNAKAVLRYLREKNAGFGREHRREDDTQLLPDGPTSGRYSTIELVTEDGELINAGIWVPVQRSTSTRKPAERTKGHVRGYLVDHQRNRAIGFESTHEKAIAEMALACPDVLLLEDQPSAVHFTAADGTRTKHTPDYRITVKTNKVFVAVKPTHQVEKTGIEDTIERLKPVIKGQADEMVLVTQKHATRVRSANAQVIRNAVRNRNAGDCEEMRRLVQDICGQVSLYALAERAAKYARGLNAAICLIHERVLVHAEPDRLLLERPFVRVAR</sequence>